<proteinExistence type="predicted"/>
<gene>
    <name evidence="2" type="ORF">OS493_040017</name>
</gene>
<dbReference type="AlphaFoldDB" id="A0A9W9Y6K2"/>
<sequence>MEPGCRVDALTTENQSALHLAASEGYWIMAVPSSATEAEEAQTDAESHGPSTGAVDYRQEDANEECSNMDHQEQSDQMSNELPNPQEKEQQRAGTCVRQKSSTSWKISWKRRVSYQENIVMEVTNQVLEGMSDTEVSNNSTIRSVVMEVNNTDAQNGDNECPVLETQPESNE</sequence>
<feature type="region of interest" description="Disordered" evidence="1">
    <location>
        <begin position="33"/>
        <end position="103"/>
    </location>
</feature>
<feature type="region of interest" description="Disordered" evidence="1">
    <location>
        <begin position="150"/>
        <end position="172"/>
    </location>
</feature>
<organism evidence="2 3">
    <name type="scientific">Desmophyllum pertusum</name>
    <dbReference type="NCBI Taxonomy" id="174260"/>
    <lineage>
        <taxon>Eukaryota</taxon>
        <taxon>Metazoa</taxon>
        <taxon>Cnidaria</taxon>
        <taxon>Anthozoa</taxon>
        <taxon>Hexacorallia</taxon>
        <taxon>Scleractinia</taxon>
        <taxon>Caryophylliina</taxon>
        <taxon>Caryophylliidae</taxon>
        <taxon>Desmophyllum</taxon>
    </lineage>
</organism>
<evidence type="ECO:0000313" key="3">
    <source>
        <dbReference type="Proteomes" id="UP001163046"/>
    </source>
</evidence>
<evidence type="ECO:0000313" key="2">
    <source>
        <dbReference type="EMBL" id="KAJ7310878.1"/>
    </source>
</evidence>
<evidence type="ECO:0000256" key="1">
    <source>
        <dbReference type="SAM" id="MobiDB-lite"/>
    </source>
</evidence>
<accession>A0A9W9Y6K2</accession>
<keyword evidence="3" id="KW-1185">Reference proteome</keyword>
<protein>
    <submittedName>
        <fullName evidence="2">Uncharacterized protein</fullName>
    </submittedName>
</protein>
<comment type="caution">
    <text evidence="2">The sequence shown here is derived from an EMBL/GenBank/DDBJ whole genome shotgun (WGS) entry which is preliminary data.</text>
</comment>
<name>A0A9W9Y6K2_9CNID</name>
<reference evidence="2" key="1">
    <citation type="submission" date="2023-01" db="EMBL/GenBank/DDBJ databases">
        <title>Genome assembly of the deep-sea coral Lophelia pertusa.</title>
        <authorList>
            <person name="Herrera S."/>
            <person name="Cordes E."/>
        </authorList>
    </citation>
    <scope>NUCLEOTIDE SEQUENCE</scope>
    <source>
        <strain evidence="2">USNM1676648</strain>
        <tissue evidence="2">Polyp</tissue>
    </source>
</reference>
<dbReference type="EMBL" id="MU828051">
    <property type="protein sequence ID" value="KAJ7310878.1"/>
    <property type="molecule type" value="Genomic_DNA"/>
</dbReference>
<dbReference type="Proteomes" id="UP001163046">
    <property type="component" value="Unassembled WGS sequence"/>
</dbReference>